<accession>A0A9X9NFI1</accession>
<reference evidence="1" key="1">
    <citation type="submission" date="2022-08" db="EMBL/GenBank/DDBJ databases">
        <title>Genome Sequencing of Bacteroides fragilis Group Isolates with Nanopore Technology.</title>
        <authorList>
            <person name="Tisza M.J."/>
            <person name="Smith D."/>
            <person name="Dekker J.P."/>
        </authorList>
    </citation>
    <scope>NUCLEOTIDE SEQUENCE</scope>
    <source>
        <strain evidence="1">BFG-49</strain>
    </source>
</reference>
<dbReference type="AlphaFoldDB" id="A0A9X9NFI1"/>
<proteinExistence type="predicted"/>
<name>A0A9X9NFI1_BACFG</name>
<organism evidence="1 2">
    <name type="scientific">Bacteroides fragilis</name>
    <dbReference type="NCBI Taxonomy" id="817"/>
    <lineage>
        <taxon>Bacteria</taxon>
        <taxon>Pseudomonadati</taxon>
        <taxon>Bacteroidota</taxon>
        <taxon>Bacteroidia</taxon>
        <taxon>Bacteroidales</taxon>
        <taxon>Bacteroidaceae</taxon>
        <taxon>Bacteroides</taxon>
    </lineage>
</organism>
<dbReference type="Proteomes" id="UP001058403">
    <property type="component" value="Chromosome"/>
</dbReference>
<evidence type="ECO:0000313" key="2">
    <source>
        <dbReference type="Proteomes" id="UP001058403"/>
    </source>
</evidence>
<protein>
    <submittedName>
        <fullName evidence="1">Uncharacterized protein</fullName>
    </submittedName>
</protein>
<dbReference type="EMBL" id="CP103070">
    <property type="protein sequence ID" value="UVO89430.1"/>
    <property type="molecule type" value="Genomic_DNA"/>
</dbReference>
<dbReference type="RefSeq" id="WP_155268220.1">
    <property type="nucleotide sequence ID" value="NZ_CAXSVT010000003.1"/>
</dbReference>
<gene>
    <name evidence="1" type="ORF">NXW39_19090</name>
</gene>
<evidence type="ECO:0000313" key="1">
    <source>
        <dbReference type="EMBL" id="UVO89430.1"/>
    </source>
</evidence>
<sequence length="48" mass="5203">MNVTSGKGDAVIALATQHRNFGYAAPQLWLRSTVTLATQHRNFGYAAP</sequence>